<organism evidence="1 2">
    <name type="scientific">Solanum verrucosum</name>
    <dbReference type="NCBI Taxonomy" id="315347"/>
    <lineage>
        <taxon>Eukaryota</taxon>
        <taxon>Viridiplantae</taxon>
        <taxon>Streptophyta</taxon>
        <taxon>Embryophyta</taxon>
        <taxon>Tracheophyta</taxon>
        <taxon>Spermatophyta</taxon>
        <taxon>Magnoliopsida</taxon>
        <taxon>eudicotyledons</taxon>
        <taxon>Gunneridae</taxon>
        <taxon>Pentapetalae</taxon>
        <taxon>asterids</taxon>
        <taxon>lamiids</taxon>
        <taxon>Solanales</taxon>
        <taxon>Solanaceae</taxon>
        <taxon>Solanoideae</taxon>
        <taxon>Solaneae</taxon>
        <taxon>Solanum</taxon>
    </lineage>
</organism>
<feature type="non-terminal residue" evidence="1">
    <location>
        <position position="1"/>
    </location>
</feature>
<evidence type="ECO:0000313" key="2">
    <source>
        <dbReference type="Proteomes" id="UP001234989"/>
    </source>
</evidence>
<proteinExistence type="predicted"/>
<dbReference type="AlphaFoldDB" id="A0AAF0TPU5"/>
<dbReference type="Proteomes" id="UP001234989">
    <property type="component" value="Chromosome 5"/>
</dbReference>
<gene>
    <name evidence="1" type="ORF">MTR67_021682</name>
</gene>
<protein>
    <submittedName>
        <fullName evidence="1">Uncharacterized protein</fullName>
    </submittedName>
</protein>
<reference evidence="1" key="1">
    <citation type="submission" date="2023-08" db="EMBL/GenBank/DDBJ databases">
        <title>A de novo genome assembly of Solanum verrucosum Schlechtendal, a Mexican diploid species geographically isolated from the other diploid A-genome species in potato relatives.</title>
        <authorList>
            <person name="Hosaka K."/>
        </authorList>
    </citation>
    <scope>NUCLEOTIDE SEQUENCE</scope>
    <source>
        <tissue evidence="1">Young leaves</tissue>
    </source>
</reference>
<accession>A0AAF0TPU5</accession>
<keyword evidence="2" id="KW-1185">Reference proteome</keyword>
<dbReference type="EMBL" id="CP133616">
    <property type="protein sequence ID" value="WMV28297.1"/>
    <property type="molecule type" value="Genomic_DNA"/>
</dbReference>
<sequence length="58" mass="6621">FSVPSSSVFLIRRPVAPPRLSPGFDPAKNEALIEQKSASIERIAQFLRLYFAKFEQLR</sequence>
<evidence type="ECO:0000313" key="1">
    <source>
        <dbReference type="EMBL" id="WMV28297.1"/>
    </source>
</evidence>
<name>A0AAF0TPU5_SOLVR</name>